<keyword evidence="8" id="KW-0133">Cell shape</keyword>
<feature type="region of interest" description="Disordered" evidence="14">
    <location>
        <begin position="1"/>
        <end position="24"/>
    </location>
</feature>
<dbReference type="Proteomes" id="UP000182938">
    <property type="component" value="Chromosome"/>
</dbReference>
<evidence type="ECO:0000259" key="15">
    <source>
        <dbReference type="Pfam" id="PF00905"/>
    </source>
</evidence>
<evidence type="ECO:0000256" key="9">
    <source>
        <dbReference type="ARBA" id="ARBA00022984"/>
    </source>
</evidence>
<protein>
    <submittedName>
        <fullName evidence="17">Uncharacterized protein</fullName>
    </submittedName>
</protein>
<evidence type="ECO:0000256" key="11">
    <source>
        <dbReference type="ARBA" id="ARBA00023316"/>
    </source>
</evidence>
<dbReference type="GO" id="GO:0006508">
    <property type="term" value="P:proteolysis"/>
    <property type="evidence" value="ECO:0007669"/>
    <property type="project" value="UniProtKB-KW"/>
</dbReference>
<dbReference type="Gene3D" id="3.40.710.10">
    <property type="entry name" value="DD-peptidase/beta-lactamase superfamily"/>
    <property type="match status" value="1"/>
</dbReference>
<evidence type="ECO:0000256" key="7">
    <source>
        <dbReference type="ARBA" id="ARBA00022801"/>
    </source>
</evidence>
<keyword evidence="18" id="KW-1185">Reference proteome</keyword>
<evidence type="ECO:0000313" key="18">
    <source>
        <dbReference type="Proteomes" id="UP000182938"/>
    </source>
</evidence>
<dbReference type="GO" id="GO:0008360">
    <property type="term" value="P:regulation of cell shape"/>
    <property type="evidence" value="ECO:0007669"/>
    <property type="project" value="UniProtKB-KW"/>
</dbReference>
<keyword evidence="9" id="KW-0573">Peptidoglycan synthesis</keyword>
<proteinExistence type="inferred from homology"/>
<feature type="domain" description="Glycosyl transferase family 51" evidence="16">
    <location>
        <begin position="80"/>
        <end position="253"/>
    </location>
</feature>
<keyword evidence="3" id="KW-0121">Carboxypeptidase</keyword>
<dbReference type="InterPro" id="IPR012338">
    <property type="entry name" value="Beta-lactam/transpept-like"/>
</dbReference>
<feature type="compositionally biased region" description="Low complexity" evidence="14">
    <location>
        <begin position="674"/>
        <end position="752"/>
    </location>
</feature>
<dbReference type="SUPFAM" id="SSF56601">
    <property type="entry name" value="beta-lactamase/transpeptidase-like"/>
    <property type="match status" value="1"/>
</dbReference>
<keyword evidence="5" id="KW-0328">Glycosyltransferase</keyword>
<evidence type="ECO:0000256" key="3">
    <source>
        <dbReference type="ARBA" id="ARBA00022645"/>
    </source>
</evidence>
<evidence type="ECO:0000256" key="14">
    <source>
        <dbReference type="SAM" id="MobiDB-lite"/>
    </source>
</evidence>
<dbReference type="Pfam" id="PF00905">
    <property type="entry name" value="Transpeptidase"/>
    <property type="match status" value="1"/>
</dbReference>
<dbReference type="GO" id="GO:0030288">
    <property type="term" value="C:outer membrane-bounded periplasmic space"/>
    <property type="evidence" value="ECO:0007669"/>
    <property type="project" value="TreeGrafter"/>
</dbReference>
<keyword evidence="7" id="KW-0378">Hydrolase</keyword>
<evidence type="ECO:0000256" key="12">
    <source>
        <dbReference type="ARBA" id="ARBA00034000"/>
    </source>
</evidence>
<dbReference type="RefSeq" id="WP_072626401.1">
    <property type="nucleotide sequence ID" value="NZ_CP013290.1"/>
</dbReference>
<keyword evidence="4" id="KW-0645">Protease</keyword>
<evidence type="ECO:0000259" key="16">
    <source>
        <dbReference type="Pfam" id="PF00912"/>
    </source>
</evidence>
<comment type="similarity">
    <text evidence="1">In the C-terminal section; belongs to the transpeptidase family.</text>
</comment>
<evidence type="ECO:0000256" key="4">
    <source>
        <dbReference type="ARBA" id="ARBA00022670"/>
    </source>
</evidence>
<dbReference type="FunFam" id="1.10.3810.10:FF:000001">
    <property type="entry name" value="Penicillin-binding protein 1A"/>
    <property type="match status" value="1"/>
</dbReference>
<gene>
    <name evidence="17" type="ORF">ASJ30_16175</name>
</gene>
<dbReference type="InterPro" id="IPR001264">
    <property type="entry name" value="Glyco_trans_51"/>
</dbReference>
<dbReference type="GO" id="GO:0009252">
    <property type="term" value="P:peptidoglycan biosynthetic process"/>
    <property type="evidence" value="ECO:0007669"/>
    <property type="project" value="UniProtKB-KW"/>
</dbReference>
<evidence type="ECO:0000256" key="5">
    <source>
        <dbReference type="ARBA" id="ARBA00022676"/>
    </source>
</evidence>
<dbReference type="GO" id="GO:0071555">
    <property type="term" value="P:cell wall organization"/>
    <property type="evidence" value="ECO:0007669"/>
    <property type="project" value="UniProtKB-KW"/>
</dbReference>
<evidence type="ECO:0000256" key="1">
    <source>
        <dbReference type="ARBA" id="ARBA00007090"/>
    </source>
</evidence>
<feature type="domain" description="Penicillin-binding protein transpeptidase" evidence="15">
    <location>
        <begin position="352"/>
        <end position="605"/>
    </location>
</feature>
<dbReference type="InterPro" id="IPR050396">
    <property type="entry name" value="Glycosyltr_51/Transpeptidase"/>
</dbReference>
<feature type="compositionally biased region" description="Low complexity" evidence="14">
    <location>
        <begin position="762"/>
        <end position="775"/>
    </location>
</feature>
<dbReference type="Gene3D" id="1.10.3810.10">
    <property type="entry name" value="Biosynthetic peptidoglycan transglycosylase-like"/>
    <property type="match status" value="1"/>
</dbReference>
<dbReference type="KEGG" id="jte:ASJ30_16175"/>
<sequence>MSNAPRSRAEARSRRTRSRGRGRRGGRGILRKLLLGLAALVALGIAAIVAAYLLIDIPKPNDRAVSQASVLYYSDGKTEMDRIATVNRESVELEEVPEGVQHAFLAAEDRSFYDNRGISPKGIFRAVSGAVAGEDRGGGSTITQQYVKNYFLTQDQTLERKGREILLSIKIDGELSKDEILANYLNTIYFGRGADGIQTASKAYFGKDVSKLTPSEGALLASVIRGPSLYDPALGEQQTQSAKDRWAYVLDGMVAEGWMTPAEREKQTFPKTIAPKQRSQAASDEIGFITEEVREELRNRLKLSDADIDRGGFKIVTTIDRKAQRSAAEAVEESRPTGEGTSDLHIGLASIQPGDGAIRAMYGGPKYGKGRYGYFNSAVDGKMQAGSTMKPFTMIAALRKGIPLSTTYSGASPYYNRAFIYDGADASDIQRQGGIVNFGNSSYGPVNMRTATQKSVNTYYAQLNLAAKPKATAESAKDAGVVAYDGDKRTDLSTGPGNVFGTDAVRVIDMANAYATIAAEGRRATPYYISKVTSTGEHDLEYEVKKDVRRAFPQDVARDAIQAMSLVGQPGGTGYPTVADLGRPVGGKTGTTSNNYAAWFDGFTPGQLATAVGMYKGDGRLVEKNQLKNIGGFAEVTGGTIPARIWTDYMIGALEGEPVKKLPPAGNVTYRPQTDNTTAPAPITTTQTPVPEPTTTRSTTQEPEPTSTSSSSSSSSTSSSSSSSSSSSTSSTTSSTTRTTPPTRTTTSTPRPTTEEPPPPTTTSEPTLPTPTVSSFTPNGGATTGQRD</sequence>
<dbReference type="PANTHER" id="PTHR32282:SF34">
    <property type="entry name" value="PENICILLIN-BINDING PROTEIN 1A"/>
    <property type="match status" value="1"/>
</dbReference>
<reference evidence="17 18" key="1">
    <citation type="submission" date="2015-11" db="EMBL/GenBank/DDBJ databases">
        <authorList>
            <person name="Zhang Y."/>
            <person name="Guo Z."/>
        </authorList>
    </citation>
    <scope>NUCLEOTIDE SEQUENCE [LARGE SCALE GENOMIC DNA]</scope>
    <source>
        <strain evidence="17 18">YFY001</strain>
    </source>
</reference>
<evidence type="ECO:0000256" key="10">
    <source>
        <dbReference type="ARBA" id="ARBA00023268"/>
    </source>
</evidence>
<name>A0A1L3MLP6_9MICO</name>
<accession>A0A1L3MLP6</accession>
<organism evidence="17 18">
    <name type="scientific">Janibacter indicus</name>
    <dbReference type="NCBI Taxonomy" id="857417"/>
    <lineage>
        <taxon>Bacteria</taxon>
        <taxon>Bacillati</taxon>
        <taxon>Actinomycetota</taxon>
        <taxon>Actinomycetes</taxon>
        <taxon>Micrococcales</taxon>
        <taxon>Intrasporangiaceae</taxon>
        <taxon>Janibacter</taxon>
    </lineage>
</organism>
<keyword evidence="11" id="KW-0961">Cell wall biogenesis/degradation</keyword>
<evidence type="ECO:0000256" key="2">
    <source>
        <dbReference type="ARBA" id="ARBA00007739"/>
    </source>
</evidence>
<dbReference type="AlphaFoldDB" id="A0A1L3MLP6"/>
<keyword evidence="10" id="KW-0511">Multifunctional enzyme</keyword>
<dbReference type="PANTHER" id="PTHR32282">
    <property type="entry name" value="BINDING PROTEIN TRANSPEPTIDASE, PUTATIVE-RELATED"/>
    <property type="match status" value="1"/>
</dbReference>
<evidence type="ECO:0000313" key="17">
    <source>
        <dbReference type="EMBL" id="APH03261.1"/>
    </source>
</evidence>
<dbReference type="GO" id="GO:0008658">
    <property type="term" value="F:penicillin binding"/>
    <property type="evidence" value="ECO:0007669"/>
    <property type="project" value="InterPro"/>
</dbReference>
<comment type="similarity">
    <text evidence="2">In the N-terminal section; belongs to the glycosyltransferase 51 family.</text>
</comment>
<feature type="compositionally biased region" description="Polar residues" evidence="14">
    <location>
        <begin position="776"/>
        <end position="788"/>
    </location>
</feature>
<feature type="region of interest" description="Disordered" evidence="14">
    <location>
        <begin position="658"/>
        <end position="788"/>
    </location>
</feature>
<evidence type="ECO:0000256" key="8">
    <source>
        <dbReference type="ARBA" id="ARBA00022960"/>
    </source>
</evidence>
<dbReference type="InterPro" id="IPR023346">
    <property type="entry name" value="Lysozyme-like_dom_sf"/>
</dbReference>
<dbReference type="InterPro" id="IPR001460">
    <property type="entry name" value="PCN-bd_Tpept"/>
</dbReference>
<dbReference type="GO" id="GO:0009002">
    <property type="term" value="F:serine-type D-Ala-D-Ala carboxypeptidase activity"/>
    <property type="evidence" value="ECO:0007669"/>
    <property type="project" value="UniProtKB-EC"/>
</dbReference>
<evidence type="ECO:0000256" key="13">
    <source>
        <dbReference type="ARBA" id="ARBA00049902"/>
    </source>
</evidence>
<dbReference type="GO" id="GO:0008955">
    <property type="term" value="F:peptidoglycan glycosyltransferase activity"/>
    <property type="evidence" value="ECO:0007669"/>
    <property type="project" value="UniProtKB-EC"/>
</dbReference>
<dbReference type="SUPFAM" id="SSF53955">
    <property type="entry name" value="Lysozyme-like"/>
    <property type="match status" value="1"/>
</dbReference>
<dbReference type="EMBL" id="CP013290">
    <property type="protein sequence ID" value="APH03261.1"/>
    <property type="molecule type" value="Genomic_DNA"/>
</dbReference>
<comment type="catalytic activity">
    <reaction evidence="12">
        <text>Preferential cleavage: (Ac)2-L-Lys-D-Ala-|-D-Ala. Also transpeptidation of peptidyl-alanyl moieties that are N-acyl substituents of D-alanine.</text>
        <dbReference type="EC" id="3.4.16.4"/>
    </reaction>
</comment>
<dbReference type="Pfam" id="PF00912">
    <property type="entry name" value="Transgly"/>
    <property type="match status" value="1"/>
</dbReference>
<evidence type="ECO:0000256" key="6">
    <source>
        <dbReference type="ARBA" id="ARBA00022679"/>
    </source>
</evidence>
<comment type="catalytic activity">
    <reaction evidence="13">
        <text>[GlcNAc-(1-&gt;4)-Mur2Ac(oyl-L-Ala-gamma-D-Glu-L-Lys-D-Ala-D-Ala)](n)-di-trans,octa-cis-undecaprenyl diphosphate + beta-D-GlcNAc-(1-&gt;4)-Mur2Ac(oyl-L-Ala-gamma-D-Glu-L-Lys-D-Ala-D-Ala)-di-trans,octa-cis-undecaprenyl diphosphate = [GlcNAc-(1-&gt;4)-Mur2Ac(oyl-L-Ala-gamma-D-Glu-L-Lys-D-Ala-D-Ala)](n+1)-di-trans,octa-cis-undecaprenyl diphosphate + di-trans,octa-cis-undecaprenyl diphosphate + H(+)</text>
        <dbReference type="Rhea" id="RHEA:23708"/>
        <dbReference type="Rhea" id="RHEA-COMP:9602"/>
        <dbReference type="Rhea" id="RHEA-COMP:9603"/>
        <dbReference type="ChEBI" id="CHEBI:15378"/>
        <dbReference type="ChEBI" id="CHEBI:58405"/>
        <dbReference type="ChEBI" id="CHEBI:60033"/>
        <dbReference type="ChEBI" id="CHEBI:78435"/>
        <dbReference type="EC" id="2.4.99.28"/>
    </reaction>
</comment>
<keyword evidence="6" id="KW-0808">Transferase</keyword>
<feature type="compositionally biased region" description="Basic residues" evidence="14">
    <location>
        <begin position="14"/>
        <end position="24"/>
    </location>
</feature>
<dbReference type="InterPro" id="IPR036950">
    <property type="entry name" value="PBP_transglycosylase"/>
</dbReference>